<dbReference type="PROSITE" id="PS51007">
    <property type="entry name" value="CYTC"/>
    <property type="match status" value="1"/>
</dbReference>
<dbReference type="Gene3D" id="1.10.760.10">
    <property type="entry name" value="Cytochrome c-like domain"/>
    <property type="match status" value="1"/>
</dbReference>
<dbReference type="AlphaFoldDB" id="A0A316DQV4"/>
<dbReference type="RefSeq" id="WP_109681751.1">
    <property type="nucleotide sequence ID" value="NZ_QGGP01000002.1"/>
</dbReference>
<dbReference type="SUPFAM" id="SSF46626">
    <property type="entry name" value="Cytochrome c"/>
    <property type="match status" value="1"/>
</dbReference>
<dbReference type="Pfam" id="PF00034">
    <property type="entry name" value="Cytochrom_C"/>
    <property type="match status" value="1"/>
</dbReference>
<evidence type="ECO:0000313" key="7">
    <source>
        <dbReference type="Proteomes" id="UP000245430"/>
    </source>
</evidence>
<protein>
    <submittedName>
        <fullName evidence="6">Cytochrome c</fullName>
    </submittedName>
</protein>
<organism evidence="6 7">
    <name type="scientific">Xanthomarina spongicola</name>
    <dbReference type="NCBI Taxonomy" id="570520"/>
    <lineage>
        <taxon>Bacteria</taxon>
        <taxon>Pseudomonadati</taxon>
        <taxon>Bacteroidota</taxon>
        <taxon>Flavobacteriia</taxon>
        <taxon>Flavobacteriales</taxon>
        <taxon>Flavobacteriaceae</taxon>
        <taxon>Xanthomarina</taxon>
    </lineage>
</organism>
<accession>A0A316DQV4</accession>
<dbReference type="GO" id="GO:0020037">
    <property type="term" value="F:heme binding"/>
    <property type="evidence" value="ECO:0007669"/>
    <property type="project" value="InterPro"/>
</dbReference>
<comment type="caution">
    <text evidence="6">The sequence shown here is derived from an EMBL/GenBank/DDBJ whole genome shotgun (WGS) entry which is preliminary data.</text>
</comment>
<evidence type="ECO:0000313" key="6">
    <source>
        <dbReference type="EMBL" id="PWK19882.1"/>
    </source>
</evidence>
<keyword evidence="2 4" id="KW-0479">Metal-binding</keyword>
<dbReference type="GO" id="GO:0009055">
    <property type="term" value="F:electron transfer activity"/>
    <property type="evidence" value="ECO:0007669"/>
    <property type="project" value="InterPro"/>
</dbReference>
<dbReference type="EMBL" id="QGGP01000002">
    <property type="protein sequence ID" value="PWK19882.1"/>
    <property type="molecule type" value="Genomic_DNA"/>
</dbReference>
<evidence type="ECO:0000256" key="4">
    <source>
        <dbReference type="PROSITE-ProRule" id="PRU00433"/>
    </source>
</evidence>
<feature type="domain" description="Cytochrome c" evidence="5">
    <location>
        <begin position="41"/>
        <end position="133"/>
    </location>
</feature>
<name>A0A316DQV4_9FLAO</name>
<keyword evidence="3 4" id="KW-0408">Iron</keyword>
<proteinExistence type="predicted"/>
<reference evidence="6 7" key="1">
    <citation type="submission" date="2018-05" db="EMBL/GenBank/DDBJ databases">
        <title>Genomic Encyclopedia of Archaeal and Bacterial Type Strains, Phase II (KMG-II): from individual species to whole genera.</title>
        <authorList>
            <person name="Goeker M."/>
        </authorList>
    </citation>
    <scope>NUCLEOTIDE SEQUENCE [LARGE SCALE GENOMIC DNA]</scope>
    <source>
        <strain evidence="6 7">DSM 22637</strain>
    </source>
</reference>
<dbReference type="InterPro" id="IPR036909">
    <property type="entry name" value="Cyt_c-like_dom_sf"/>
</dbReference>
<evidence type="ECO:0000256" key="3">
    <source>
        <dbReference type="ARBA" id="ARBA00023004"/>
    </source>
</evidence>
<evidence type="ECO:0000256" key="2">
    <source>
        <dbReference type="ARBA" id="ARBA00022723"/>
    </source>
</evidence>
<sequence>MKRILIVLTGILVLTSCQTDKKTEKKLETVVPERTELSQDSKIFLGNRLFSEKTCITCHAIDREHKAPSVVDIMHVYKANNADIVSFLKGYAKPIVDTTASQVAIMQANIDGFLKQITDVELDAIATYMMHVDELSKK</sequence>
<dbReference type="Proteomes" id="UP000245430">
    <property type="component" value="Unassembled WGS sequence"/>
</dbReference>
<dbReference type="OrthoDB" id="9814063at2"/>
<keyword evidence="7" id="KW-1185">Reference proteome</keyword>
<dbReference type="InterPro" id="IPR009056">
    <property type="entry name" value="Cyt_c-like_dom"/>
</dbReference>
<dbReference type="PROSITE" id="PS51257">
    <property type="entry name" value="PROKAR_LIPOPROTEIN"/>
    <property type="match status" value="1"/>
</dbReference>
<dbReference type="GO" id="GO:0046872">
    <property type="term" value="F:metal ion binding"/>
    <property type="evidence" value="ECO:0007669"/>
    <property type="project" value="UniProtKB-KW"/>
</dbReference>
<gene>
    <name evidence="6" type="ORF">LX78_01232</name>
</gene>
<evidence type="ECO:0000256" key="1">
    <source>
        <dbReference type="ARBA" id="ARBA00022617"/>
    </source>
</evidence>
<evidence type="ECO:0000259" key="5">
    <source>
        <dbReference type="PROSITE" id="PS51007"/>
    </source>
</evidence>
<keyword evidence="1 4" id="KW-0349">Heme</keyword>